<reference evidence="1 2" key="1">
    <citation type="journal article" date="2022" name="New Phytol.">
        <title>Ecological generalism drives hyperdiversity of secondary metabolite gene clusters in xylarialean endophytes.</title>
        <authorList>
            <person name="Franco M.E.E."/>
            <person name="Wisecaver J.H."/>
            <person name="Arnold A.E."/>
            <person name="Ju Y.M."/>
            <person name="Slot J.C."/>
            <person name="Ahrendt S."/>
            <person name="Moore L.P."/>
            <person name="Eastman K.E."/>
            <person name="Scott K."/>
            <person name="Konkel Z."/>
            <person name="Mondo S.J."/>
            <person name="Kuo A."/>
            <person name="Hayes R.D."/>
            <person name="Haridas S."/>
            <person name="Andreopoulos B."/>
            <person name="Riley R."/>
            <person name="LaButti K."/>
            <person name="Pangilinan J."/>
            <person name="Lipzen A."/>
            <person name="Amirebrahimi M."/>
            <person name="Yan J."/>
            <person name="Adam C."/>
            <person name="Keymanesh K."/>
            <person name="Ng V."/>
            <person name="Louie K."/>
            <person name="Northen T."/>
            <person name="Drula E."/>
            <person name="Henrissat B."/>
            <person name="Hsieh H.M."/>
            <person name="Youens-Clark K."/>
            <person name="Lutzoni F."/>
            <person name="Miadlikowska J."/>
            <person name="Eastwood D.C."/>
            <person name="Hamelin R.C."/>
            <person name="Grigoriev I.V."/>
            <person name="U'Ren J.M."/>
        </authorList>
    </citation>
    <scope>NUCLEOTIDE SEQUENCE [LARGE SCALE GENOMIC DNA]</scope>
    <source>
        <strain evidence="1 2">CBS 119005</strain>
    </source>
</reference>
<name>A0ACB9Z3E0_9PEZI</name>
<comment type="caution">
    <text evidence="1">The sequence shown here is derived from an EMBL/GenBank/DDBJ whole genome shotgun (WGS) entry which is preliminary data.</text>
</comment>
<organism evidence="1 2">
    <name type="scientific">Hypoxylon rubiginosum</name>
    <dbReference type="NCBI Taxonomy" id="110542"/>
    <lineage>
        <taxon>Eukaryota</taxon>
        <taxon>Fungi</taxon>
        <taxon>Dikarya</taxon>
        <taxon>Ascomycota</taxon>
        <taxon>Pezizomycotina</taxon>
        <taxon>Sordariomycetes</taxon>
        <taxon>Xylariomycetidae</taxon>
        <taxon>Xylariales</taxon>
        <taxon>Hypoxylaceae</taxon>
        <taxon>Hypoxylon</taxon>
    </lineage>
</organism>
<evidence type="ECO:0000313" key="2">
    <source>
        <dbReference type="Proteomes" id="UP001497700"/>
    </source>
</evidence>
<protein>
    <submittedName>
        <fullName evidence="1">Beta-lactamase/transpeptidase-like protein</fullName>
    </submittedName>
</protein>
<sequence length="581" mass="62657">MFSRTAPFRCALLALATGNFATAALHGHCPPLGPVLPAPTNPSAHEAVHSVVGSVTSVLQNLTAELDATGISVAVKSIHEASPLLEFHHTPAQLNASGAPIIGSETIYRLGSISKIFAVLSLLQQEQVKWDDPITDYVPELLQLRGETDKVSDIATVRWSDVTIGSLASHMSGIGTDLVNDLASVPIDWSRVGFPKLDETSKPGCAGVLGLPPCDRTEFFRDFGKRHPVYAPFTNPVYSNVASVILGFALEAITNMTYDSYVKQSIFAPLNMTNTTIFNGPVQDSWGFIPVNETWFGSTLGYEDIAGGFYSNTADLLSFGTGILKHIVLQSAKTRKWMKPATSTSSSGLLMGGPWEILRSSAVTKDKRLVEFYCKAGNLNTYNNMLCLIPDYDLVITILSGGPQSNADLVDLVLTKVVRGLLPAIEDAGKTEAKLNFGGSYADATSNSTITLSLDDAPGFSVSNWVVRGVDVIKNYGSFAALSSSPKNRAVSVRLYPTNLGSDCHAAWRAVFDIGSPEEIAIKESNSFWPDASCHTWGSMDRLTYGFRSMDEFVFSLAEDGLAQSVSLRTFQVDLKKTVET</sequence>
<proteinExistence type="predicted"/>
<keyword evidence="2" id="KW-1185">Reference proteome</keyword>
<accession>A0ACB9Z3E0</accession>
<evidence type="ECO:0000313" key="1">
    <source>
        <dbReference type="EMBL" id="KAI4866007.1"/>
    </source>
</evidence>
<dbReference type="EMBL" id="MU393464">
    <property type="protein sequence ID" value="KAI4866007.1"/>
    <property type="molecule type" value="Genomic_DNA"/>
</dbReference>
<gene>
    <name evidence="1" type="ORF">F4820DRAFT_272206</name>
</gene>
<dbReference type="Proteomes" id="UP001497700">
    <property type="component" value="Unassembled WGS sequence"/>
</dbReference>